<feature type="chain" id="PRO_5022933864" evidence="2">
    <location>
        <begin position="19"/>
        <end position="209"/>
    </location>
</feature>
<sequence length="209" mass="22516" precursor="true">MNKLGAIFLLLVAGTAHSAERLTTVQVSGLSVPGTQALGKAQGFTECVDFYNYLSCSHGGKPMEVYGATASSAEITLDVTDNFSSEADPMGGPNISGVPQEKLTYRSIRLEFQPQERVALEKALRADGWFAVGAAKRLEFYKEGVPATFRVNNAYITLSPVDINEVSKRVSRLEASNHTSASADQPDPARAMLRDSEPRGAGSDRSPRF</sequence>
<feature type="region of interest" description="Disordered" evidence="1">
    <location>
        <begin position="172"/>
        <end position="209"/>
    </location>
</feature>
<dbReference type="RefSeq" id="WP_150767406.1">
    <property type="nucleotide sequence ID" value="NZ_CABVHW010000030.1"/>
</dbReference>
<proteinExistence type="predicted"/>
<dbReference type="EMBL" id="CABVHW010000030">
    <property type="protein sequence ID" value="VVO38564.1"/>
    <property type="molecule type" value="Genomic_DNA"/>
</dbReference>
<accession>A0A5E7FI18</accession>
<dbReference type="Proteomes" id="UP000381093">
    <property type="component" value="Unassembled WGS sequence"/>
</dbReference>
<keyword evidence="2" id="KW-0732">Signal</keyword>
<evidence type="ECO:0000256" key="2">
    <source>
        <dbReference type="SAM" id="SignalP"/>
    </source>
</evidence>
<organism evidence="3 4">
    <name type="scientific">Pseudomonas fluorescens</name>
    <dbReference type="NCBI Taxonomy" id="294"/>
    <lineage>
        <taxon>Bacteria</taxon>
        <taxon>Pseudomonadati</taxon>
        <taxon>Pseudomonadota</taxon>
        <taxon>Gammaproteobacteria</taxon>
        <taxon>Pseudomonadales</taxon>
        <taxon>Pseudomonadaceae</taxon>
        <taxon>Pseudomonas</taxon>
    </lineage>
</organism>
<feature type="signal peptide" evidence="2">
    <location>
        <begin position="1"/>
        <end position="18"/>
    </location>
</feature>
<evidence type="ECO:0000313" key="3">
    <source>
        <dbReference type="EMBL" id="VVO38564.1"/>
    </source>
</evidence>
<protein>
    <submittedName>
        <fullName evidence="3">Uncharacterized protein</fullName>
    </submittedName>
</protein>
<evidence type="ECO:0000256" key="1">
    <source>
        <dbReference type="SAM" id="MobiDB-lite"/>
    </source>
</evidence>
<feature type="compositionally biased region" description="Polar residues" evidence="1">
    <location>
        <begin position="174"/>
        <end position="183"/>
    </location>
</feature>
<gene>
    <name evidence="3" type="ORF">PS710_05630</name>
</gene>
<evidence type="ECO:0000313" key="4">
    <source>
        <dbReference type="Proteomes" id="UP000381093"/>
    </source>
</evidence>
<reference evidence="3 4" key="1">
    <citation type="submission" date="2019-09" db="EMBL/GenBank/DDBJ databases">
        <authorList>
            <person name="Chandra G."/>
            <person name="Truman W A."/>
        </authorList>
    </citation>
    <scope>NUCLEOTIDE SEQUENCE [LARGE SCALE GENOMIC DNA]</scope>
    <source>
        <strain evidence="3">PS710</strain>
    </source>
</reference>
<name>A0A5E7FI18_PSEFL</name>
<dbReference type="AlphaFoldDB" id="A0A5E7FI18"/>